<dbReference type="PANTHER" id="PTHR30069">
    <property type="entry name" value="TONB-DEPENDENT OUTER MEMBRANE RECEPTOR"/>
    <property type="match status" value="1"/>
</dbReference>
<evidence type="ECO:0000256" key="7">
    <source>
        <dbReference type="ARBA" id="ARBA00023136"/>
    </source>
</evidence>
<evidence type="ECO:0000256" key="3">
    <source>
        <dbReference type="ARBA" id="ARBA00022452"/>
    </source>
</evidence>
<gene>
    <name evidence="15" type="ORF">QM524_13135</name>
</gene>
<dbReference type="SUPFAM" id="SSF56935">
    <property type="entry name" value="Porins"/>
    <property type="match status" value="1"/>
</dbReference>
<dbReference type="InterPro" id="IPR012910">
    <property type="entry name" value="Plug_dom"/>
</dbReference>
<comment type="subcellular location">
    <subcellularLocation>
        <location evidence="1 10">Cell outer membrane</location>
        <topology evidence="1 10">Multi-pass membrane protein</topology>
    </subcellularLocation>
</comment>
<dbReference type="InterPro" id="IPR037066">
    <property type="entry name" value="Plug_dom_sf"/>
</dbReference>
<evidence type="ECO:0000256" key="9">
    <source>
        <dbReference type="ARBA" id="ARBA00023237"/>
    </source>
</evidence>
<protein>
    <submittedName>
        <fullName evidence="15">TonB-dependent receptor</fullName>
    </submittedName>
</protein>
<dbReference type="InterPro" id="IPR000531">
    <property type="entry name" value="Beta-barrel_TonB"/>
</dbReference>
<evidence type="ECO:0000256" key="1">
    <source>
        <dbReference type="ARBA" id="ARBA00004571"/>
    </source>
</evidence>
<dbReference type="InterPro" id="IPR008969">
    <property type="entry name" value="CarboxyPept-like_regulatory"/>
</dbReference>
<evidence type="ECO:0000256" key="4">
    <source>
        <dbReference type="ARBA" id="ARBA00022692"/>
    </source>
</evidence>
<evidence type="ECO:0000256" key="6">
    <source>
        <dbReference type="ARBA" id="ARBA00023077"/>
    </source>
</evidence>
<keyword evidence="9 10" id="KW-0998">Cell outer membrane</keyword>
<dbReference type="Pfam" id="PF00593">
    <property type="entry name" value="TonB_dep_Rec_b-barrel"/>
    <property type="match status" value="2"/>
</dbReference>
<evidence type="ECO:0000256" key="11">
    <source>
        <dbReference type="RuleBase" id="RU003357"/>
    </source>
</evidence>
<evidence type="ECO:0000256" key="5">
    <source>
        <dbReference type="ARBA" id="ARBA00022729"/>
    </source>
</evidence>
<accession>A0ABT6Y9J9</accession>
<feature type="domain" description="TonB-dependent receptor plug" evidence="14">
    <location>
        <begin position="122"/>
        <end position="230"/>
    </location>
</feature>
<proteinExistence type="inferred from homology"/>
<dbReference type="PROSITE" id="PS52016">
    <property type="entry name" value="TONB_DEPENDENT_REC_3"/>
    <property type="match status" value="1"/>
</dbReference>
<dbReference type="Gene3D" id="2.60.40.1120">
    <property type="entry name" value="Carboxypeptidase-like, regulatory domain"/>
    <property type="match status" value="1"/>
</dbReference>
<keyword evidence="8 15" id="KW-0675">Receptor</keyword>
<comment type="similarity">
    <text evidence="10 11">Belongs to the TonB-dependent receptor family.</text>
</comment>
<keyword evidence="7 10" id="KW-0472">Membrane</keyword>
<organism evidence="15 16">
    <name type="scientific">Flectobacillus roseus</name>
    <dbReference type="NCBI Taxonomy" id="502259"/>
    <lineage>
        <taxon>Bacteria</taxon>
        <taxon>Pseudomonadati</taxon>
        <taxon>Bacteroidota</taxon>
        <taxon>Cytophagia</taxon>
        <taxon>Cytophagales</taxon>
        <taxon>Flectobacillaceae</taxon>
        <taxon>Flectobacillus</taxon>
    </lineage>
</organism>
<evidence type="ECO:0000256" key="8">
    <source>
        <dbReference type="ARBA" id="ARBA00023170"/>
    </source>
</evidence>
<keyword evidence="5 12" id="KW-0732">Signal</keyword>
<dbReference type="PANTHER" id="PTHR30069:SF29">
    <property type="entry name" value="HEMOGLOBIN AND HEMOGLOBIN-HAPTOGLOBIN-BINDING PROTEIN 1-RELATED"/>
    <property type="match status" value="1"/>
</dbReference>
<feature type="domain" description="TonB-dependent receptor-like beta-barrel" evidence="13">
    <location>
        <begin position="798"/>
        <end position="1001"/>
    </location>
</feature>
<feature type="domain" description="TonB-dependent receptor-like beta-barrel" evidence="13">
    <location>
        <begin position="398"/>
        <end position="646"/>
    </location>
</feature>
<evidence type="ECO:0000259" key="14">
    <source>
        <dbReference type="Pfam" id="PF07715"/>
    </source>
</evidence>
<feature type="chain" id="PRO_5046548463" evidence="12">
    <location>
        <begin position="26"/>
        <end position="1031"/>
    </location>
</feature>
<evidence type="ECO:0000259" key="13">
    <source>
        <dbReference type="Pfam" id="PF00593"/>
    </source>
</evidence>
<dbReference type="Pfam" id="PF13715">
    <property type="entry name" value="CarbopepD_reg_2"/>
    <property type="match status" value="1"/>
</dbReference>
<keyword evidence="6 11" id="KW-0798">TonB box</keyword>
<keyword evidence="2 10" id="KW-0813">Transport</keyword>
<evidence type="ECO:0000256" key="12">
    <source>
        <dbReference type="SAM" id="SignalP"/>
    </source>
</evidence>
<sequence length="1031" mass="111201">MNKLSTTIRLLTSVLFLFCAFTSFSQTVITGKVFDSATKEKLIGVSIAVKGKVIGTITDAKGNFSLKTNTPVPFSITVSSVGYATQELKVTDKTSDFSIALEEQTVMGQEIVVAASRVEESVMKSPVSVEKMDLKAIQQTASNNFYDGLANLKGVDMATQGLLFKSINMRGFGSTGNPRIVQMIDGMDNSAPGLNFAVDNIIGMPELDVENVEVLPGAASALYGPNAINGLVLMNSKSPFLYQGLSANVKSGIMHASNRSTATTPFTDMSVRFAKAFNNKIAFKLNFSYIRAKDWEATNYTNLNLGGNADPSRGAGTKTDYDGMNVYGDEIQTNLNSLNAALPNANVSRTGYMEKDLVDNNTKSLKFNGAVHYRLTEKVEAIAQLNYGEGTTLYTGTGRYSLRDFNITQAKLELRGDNFNLRAYTTQERSGGSYTAGLTAVGMLNEIKSNTAWYTEYAGAFLQARQAGAAEDAAHLAARQFADRNMPAPGSAAFNTLLEKYRNLPITQGGGAFADRSNMYHVEGFYNFKNEIKFLDLTVGANFRNYELRSAGTLFSDMKDGRNGSISINEYGGFIQASKNLLNDHLKLTGSLRYDKNQNFEGQYTPRFSAVLSPNQDHNIRLSYQTGFRIPTTQNQYIDLATPAGTLIGGLPEFDARYKLATGVTRETLTAFASDLAKNGANSKYLTDAVKAAAVQYATAAVTAQLANIQQAVIAAVQAQVTAQVTAAVQAQVAAGQLPAANAQAAIQAGVTQQMASAPVQTLIQTNVQNTVKQKVTEVATQVTPAYALAALPKYKAKPLTTEKIQSYEIGYKGLIAKRLFVDASYYYSVYKNFIGGATIVVPTAAAGPGLPIESGLGSGSTRAGYSRVANSDEDITISGWSAGLNYSLDKGYSVGANISHNQMNNFVASTEVPYAGFNTPSYSMKFNFGKRITSGSKWGYNVSFRHQDAFTWESSFPLPTTTDVPIFTNTVVPAINNLDAQFSYKVAPIKSIIKVGATNLFGNPYFQAYGSASVGSTYYIGITFDELLNK</sequence>
<dbReference type="Proteomes" id="UP001236507">
    <property type="component" value="Unassembled WGS sequence"/>
</dbReference>
<keyword evidence="16" id="KW-1185">Reference proteome</keyword>
<dbReference type="Gene3D" id="2.40.170.20">
    <property type="entry name" value="TonB-dependent receptor, beta-barrel domain"/>
    <property type="match status" value="1"/>
</dbReference>
<dbReference type="Pfam" id="PF07715">
    <property type="entry name" value="Plug"/>
    <property type="match status" value="1"/>
</dbReference>
<evidence type="ECO:0000256" key="10">
    <source>
        <dbReference type="PROSITE-ProRule" id="PRU01360"/>
    </source>
</evidence>
<dbReference type="SUPFAM" id="SSF49464">
    <property type="entry name" value="Carboxypeptidase regulatory domain-like"/>
    <property type="match status" value="1"/>
</dbReference>
<keyword evidence="3 10" id="KW-1134">Transmembrane beta strand</keyword>
<evidence type="ECO:0000256" key="2">
    <source>
        <dbReference type="ARBA" id="ARBA00022448"/>
    </source>
</evidence>
<feature type="signal peptide" evidence="12">
    <location>
        <begin position="1"/>
        <end position="25"/>
    </location>
</feature>
<evidence type="ECO:0000313" key="15">
    <source>
        <dbReference type="EMBL" id="MDI9860157.1"/>
    </source>
</evidence>
<dbReference type="InterPro" id="IPR039426">
    <property type="entry name" value="TonB-dep_rcpt-like"/>
</dbReference>
<name>A0ABT6Y9J9_9BACT</name>
<evidence type="ECO:0000313" key="16">
    <source>
        <dbReference type="Proteomes" id="UP001236507"/>
    </source>
</evidence>
<dbReference type="Gene3D" id="2.170.130.10">
    <property type="entry name" value="TonB-dependent receptor, plug domain"/>
    <property type="match status" value="1"/>
</dbReference>
<dbReference type="EMBL" id="JASHIF010000010">
    <property type="protein sequence ID" value="MDI9860157.1"/>
    <property type="molecule type" value="Genomic_DNA"/>
</dbReference>
<reference evidence="15 16" key="1">
    <citation type="submission" date="2023-05" db="EMBL/GenBank/DDBJ databases">
        <title>Novel species of genus Flectobacillus isolated from stream in China.</title>
        <authorList>
            <person name="Lu H."/>
        </authorList>
    </citation>
    <scope>NUCLEOTIDE SEQUENCE [LARGE SCALE GENOMIC DNA]</scope>
    <source>
        <strain evidence="15 16">KCTC 42575</strain>
    </source>
</reference>
<dbReference type="InterPro" id="IPR036942">
    <property type="entry name" value="Beta-barrel_TonB_sf"/>
</dbReference>
<comment type="caution">
    <text evidence="15">The sequence shown here is derived from an EMBL/GenBank/DDBJ whole genome shotgun (WGS) entry which is preliminary data.</text>
</comment>
<dbReference type="RefSeq" id="WP_283344951.1">
    <property type="nucleotide sequence ID" value="NZ_JASHIF010000010.1"/>
</dbReference>
<keyword evidence="4 10" id="KW-0812">Transmembrane</keyword>